<feature type="transmembrane region" description="Helical" evidence="1">
    <location>
        <begin position="34"/>
        <end position="53"/>
    </location>
</feature>
<keyword evidence="3" id="KW-1185">Reference proteome</keyword>
<protein>
    <submittedName>
        <fullName evidence="2">Uncharacterized protein</fullName>
    </submittedName>
</protein>
<accession>A0ABW2C1C4</accession>
<evidence type="ECO:0000256" key="1">
    <source>
        <dbReference type="SAM" id="Phobius"/>
    </source>
</evidence>
<evidence type="ECO:0000313" key="2">
    <source>
        <dbReference type="EMBL" id="MFC6868594.1"/>
    </source>
</evidence>
<keyword evidence="1" id="KW-1133">Transmembrane helix</keyword>
<gene>
    <name evidence="2" type="ORF">ACFQGD_15755</name>
</gene>
<reference evidence="3" key="1">
    <citation type="journal article" date="2019" name="Int. J. Syst. Evol. Microbiol.">
        <title>The Global Catalogue of Microorganisms (GCM) 10K type strain sequencing project: providing services to taxonomists for standard genome sequencing and annotation.</title>
        <authorList>
            <consortium name="The Broad Institute Genomics Platform"/>
            <consortium name="The Broad Institute Genome Sequencing Center for Infectious Disease"/>
            <person name="Wu L."/>
            <person name="Ma J."/>
        </authorList>
    </citation>
    <scope>NUCLEOTIDE SEQUENCE [LARGE SCALE GENOMIC DNA]</scope>
    <source>
        <strain evidence="3">KCTC 32255</strain>
    </source>
</reference>
<feature type="transmembrane region" description="Helical" evidence="1">
    <location>
        <begin position="6"/>
        <end position="22"/>
    </location>
</feature>
<dbReference type="RefSeq" id="WP_345390412.1">
    <property type="nucleotide sequence ID" value="NZ_BAABLA010000005.1"/>
</dbReference>
<evidence type="ECO:0000313" key="3">
    <source>
        <dbReference type="Proteomes" id="UP001596337"/>
    </source>
</evidence>
<feature type="transmembrane region" description="Helical" evidence="1">
    <location>
        <begin position="59"/>
        <end position="78"/>
    </location>
</feature>
<name>A0ABW2C1C4_9PSEU</name>
<sequence>MTVPLALAAGVTTLALLIAASGGRKASVRLREGVGLLPGVALACATVLVADALPGLPPWAWLGAVGSVATAALLLTALPSR</sequence>
<organism evidence="2 3">
    <name type="scientific">Haloechinothrix salitolerans</name>
    <dbReference type="NCBI Taxonomy" id="926830"/>
    <lineage>
        <taxon>Bacteria</taxon>
        <taxon>Bacillati</taxon>
        <taxon>Actinomycetota</taxon>
        <taxon>Actinomycetes</taxon>
        <taxon>Pseudonocardiales</taxon>
        <taxon>Pseudonocardiaceae</taxon>
        <taxon>Haloechinothrix</taxon>
    </lineage>
</organism>
<proteinExistence type="predicted"/>
<keyword evidence="1" id="KW-0472">Membrane</keyword>
<comment type="caution">
    <text evidence="2">The sequence shown here is derived from an EMBL/GenBank/DDBJ whole genome shotgun (WGS) entry which is preliminary data.</text>
</comment>
<dbReference type="EMBL" id="JBHSXX010000001">
    <property type="protein sequence ID" value="MFC6868594.1"/>
    <property type="molecule type" value="Genomic_DNA"/>
</dbReference>
<keyword evidence="1" id="KW-0812">Transmembrane</keyword>
<dbReference type="Proteomes" id="UP001596337">
    <property type="component" value="Unassembled WGS sequence"/>
</dbReference>